<accession>A0AAV4U8E1</accession>
<evidence type="ECO:0000313" key="1">
    <source>
        <dbReference type="EMBL" id="GIY54037.1"/>
    </source>
</evidence>
<gene>
    <name evidence="1" type="ORF">CEXT_312731</name>
</gene>
<protein>
    <submittedName>
        <fullName evidence="1">Uncharacterized protein</fullName>
    </submittedName>
</protein>
<proteinExistence type="predicted"/>
<sequence length="82" mass="9101">MDVLKAACLVSVPQTDGSHLPAVTRWHPEVSTGKMALIAASVRLTNYFRTRRFNFALANVFPGLKNETLNTLTKRLSALSRE</sequence>
<keyword evidence="2" id="KW-1185">Reference proteome</keyword>
<name>A0AAV4U8E1_CAEEX</name>
<dbReference type="EMBL" id="BPLR01012461">
    <property type="protein sequence ID" value="GIY54037.1"/>
    <property type="molecule type" value="Genomic_DNA"/>
</dbReference>
<evidence type="ECO:0000313" key="2">
    <source>
        <dbReference type="Proteomes" id="UP001054945"/>
    </source>
</evidence>
<comment type="caution">
    <text evidence="1">The sequence shown here is derived from an EMBL/GenBank/DDBJ whole genome shotgun (WGS) entry which is preliminary data.</text>
</comment>
<dbReference type="AlphaFoldDB" id="A0AAV4U8E1"/>
<reference evidence="1 2" key="1">
    <citation type="submission" date="2021-06" db="EMBL/GenBank/DDBJ databases">
        <title>Caerostris extrusa draft genome.</title>
        <authorList>
            <person name="Kono N."/>
            <person name="Arakawa K."/>
        </authorList>
    </citation>
    <scope>NUCLEOTIDE SEQUENCE [LARGE SCALE GENOMIC DNA]</scope>
</reference>
<dbReference type="Proteomes" id="UP001054945">
    <property type="component" value="Unassembled WGS sequence"/>
</dbReference>
<organism evidence="1 2">
    <name type="scientific">Caerostris extrusa</name>
    <name type="common">Bark spider</name>
    <name type="synonym">Caerostris bankana</name>
    <dbReference type="NCBI Taxonomy" id="172846"/>
    <lineage>
        <taxon>Eukaryota</taxon>
        <taxon>Metazoa</taxon>
        <taxon>Ecdysozoa</taxon>
        <taxon>Arthropoda</taxon>
        <taxon>Chelicerata</taxon>
        <taxon>Arachnida</taxon>
        <taxon>Araneae</taxon>
        <taxon>Araneomorphae</taxon>
        <taxon>Entelegynae</taxon>
        <taxon>Araneoidea</taxon>
        <taxon>Araneidae</taxon>
        <taxon>Caerostris</taxon>
    </lineage>
</organism>